<organism evidence="1 2">
    <name type="scientific">Manihot esculenta</name>
    <name type="common">Cassava</name>
    <name type="synonym">Jatropha manihot</name>
    <dbReference type="NCBI Taxonomy" id="3983"/>
    <lineage>
        <taxon>Eukaryota</taxon>
        <taxon>Viridiplantae</taxon>
        <taxon>Streptophyta</taxon>
        <taxon>Embryophyta</taxon>
        <taxon>Tracheophyta</taxon>
        <taxon>Spermatophyta</taxon>
        <taxon>Magnoliopsida</taxon>
        <taxon>eudicotyledons</taxon>
        <taxon>Gunneridae</taxon>
        <taxon>Pentapetalae</taxon>
        <taxon>rosids</taxon>
        <taxon>fabids</taxon>
        <taxon>Malpighiales</taxon>
        <taxon>Euphorbiaceae</taxon>
        <taxon>Crotonoideae</taxon>
        <taxon>Manihoteae</taxon>
        <taxon>Manihot</taxon>
    </lineage>
</organism>
<name>A0ACB7GGZ4_MANES</name>
<dbReference type="EMBL" id="CM004401">
    <property type="protein sequence ID" value="KAG8637991.1"/>
    <property type="molecule type" value="Genomic_DNA"/>
</dbReference>
<gene>
    <name evidence="1" type="ORF">MANES_15G180800v8</name>
</gene>
<reference evidence="2" key="1">
    <citation type="journal article" date="2016" name="Nat. Biotechnol.">
        <title>Sequencing wild and cultivated cassava and related species reveals extensive interspecific hybridization and genetic diversity.</title>
        <authorList>
            <person name="Bredeson J.V."/>
            <person name="Lyons J.B."/>
            <person name="Prochnik S.E."/>
            <person name="Wu G.A."/>
            <person name="Ha C.M."/>
            <person name="Edsinger-Gonzales E."/>
            <person name="Grimwood J."/>
            <person name="Schmutz J."/>
            <person name="Rabbi I.Y."/>
            <person name="Egesi C."/>
            <person name="Nauluvula P."/>
            <person name="Lebot V."/>
            <person name="Ndunguru J."/>
            <person name="Mkamilo G."/>
            <person name="Bart R.S."/>
            <person name="Setter T.L."/>
            <person name="Gleadow R.M."/>
            <person name="Kulakow P."/>
            <person name="Ferguson M.E."/>
            <person name="Rounsley S."/>
            <person name="Rokhsar D.S."/>
        </authorList>
    </citation>
    <scope>NUCLEOTIDE SEQUENCE [LARGE SCALE GENOMIC DNA]</scope>
    <source>
        <strain evidence="2">cv. AM560-2</strain>
    </source>
</reference>
<dbReference type="Proteomes" id="UP000091857">
    <property type="component" value="Chromosome 15"/>
</dbReference>
<evidence type="ECO:0000313" key="2">
    <source>
        <dbReference type="Proteomes" id="UP000091857"/>
    </source>
</evidence>
<protein>
    <submittedName>
        <fullName evidence="1">Uncharacterized protein</fullName>
    </submittedName>
</protein>
<accession>A0ACB7GGZ4</accession>
<sequence>MGSQLAASPSLLFSCSHTPVNLFQQGFRYKLYFSSLFLPFKSSVFSATTTSNPKQTSIDRERDQNSRARSGNWVCRVDVSLPLSVSFSLCKPIFRLPDMSSHTTSYASPIYANKDIHEGAFFKRRCCFWVPFLCPEPSIGSAFWQRINPLDNNLAAGAAASASNSAVREDPWWKGGWRRMREWSEITAGPKWKMLIRKISRKRARQGYGKFHYDPWDYALNFDDGPGQDGHYDEDLIGRGFSSRYSLPPSCKCSMDFEKEEVVFTWNSREI</sequence>
<evidence type="ECO:0000313" key="1">
    <source>
        <dbReference type="EMBL" id="KAG8637991.1"/>
    </source>
</evidence>
<keyword evidence="2" id="KW-1185">Reference proteome</keyword>
<proteinExistence type="predicted"/>
<comment type="caution">
    <text evidence="1">The sequence shown here is derived from an EMBL/GenBank/DDBJ whole genome shotgun (WGS) entry which is preliminary data.</text>
</comment>